<dbReference type="PANTHER" id="PTHR43472">
    <property type="entry name" value="PHOSPHORIBOSYLAMINE--GLYCINE LIGASE"/>
    <property type="match status" value="1"/>
</dbReference>
<dbReference type="InterPro" id="IPR011054">
    <property type="entry name" value="Rudment_hybrid_motif"/>
</dbReference>
<dbReference type="InterPro" id="IPR037123">
    <property type="entry name" value="PRibGlycinamide_synth_C_sf"/>
</dbReference>
<evidence type="ECO:0000256" key="5">
    <source>
        <dbReference type="ARBA" id="ARBA00022598"/>
    </source>
</evidence>
<feature type="domain" description="ATP-grasp" evidence="14">
    <location>
        <begin position="107"/>
        <end position="313"/>
    </location>
</feature>
<dbReference type="SUPFAM" id="SSF56059">
    <property type="entry name" value="Glutathione synthetase ATP-binding domain-like"/>
    <property type="match status" value="1"/>
</dbReference>
<dbReference type="PROSITE" id="PS50975">
    <property type="entry name" value="ATP_GRASP"/>
    <property type="match status" value="1"/>
</dbReference>
<dbReference type="Pfam" id="PF01071">
    <property type="entry name" value="GARS_A"/>
    <property type="match status" value="1"/>
</dbReference>
<comment type="similarity">
    <text evidence="9 12">Belongs to the GARS family.</text>
</comment>
<comment type="cofactor">
    <cofactor evidence="1">
        <name>Mn(2+)</name>
        <dbReference type="ChEBI" id="CHEBI:29035"/>
    </cofactor>
</comment>
<dbReference type="NCBIfam" id="TIGR00877">
    <property type="entry name" value="purD"/>
    <property type="match status" value="1"/>
</dbReference>
<evidence type="ECO:0000256" key="7">
    <source>
        <dbReference type="ARBA" id="ARBA00022755"/>
    </source>
</evidence>
<dbReference type="SUPFAM" id="SSF52440">
    <property type="entry name" value="PreATP-grasp domain"/>
    <property type="match status" value="1"/>
</dbReference>
<dbReference type="Proteomes" id="UP000670947">
    <property type="component" value="Unassembled WGS sequence"/>
</dbReference>
<keyword evidence="5 12" id="KW-0436">Ligase</keyword>
<evidence type="ECO:0000256" key="13">
    <source>
        <dbReference type="PROSITE-ProRule" id="PRU00409"/>
    </source>
</evidence>
<dbReference type="InterPro" id="IPR020560">
    <property type="entry name" value="PRibGlycinamide_synth_C-dom"/>
</dbReference>
<dbReference type="InterPro" id="IPR020562">
    <property type="entry name" value="PRibGlycinamide_synth_N"/>
</dbReference>
<evidence type="ECO:0000256" key="4">
    <source>
        <dbReference type="ARBA" id="ARBA00013255"/>
    </source>
</evidence>
<dbReference type="InterPro" id="IPR013815">
    <property type="entry name" value="ATP_grasp_subdomain_1"/>
</dbReference>
<sequence length="422" mass="44953">MRIMVIGGGGREHAIVWALSKSDKVHKIYCAPGNAGIAELAECVPIPVNRFGDLIQFACDNEVDLVVVGPDDPLADGIVDAFEERQIPVYGPRKNAAEIEGSKIFMKNLLKKYDIPTAKYETFTDYESALAYLREQQAPIVVKADGLAAGKGVTVAYSMEEAEAALQGMMVDKVFGESGGRVVIEEFLEGQEMSILAFVDGATVRAMVPAQDHKPVYDNDKGPNTGGMGTYSPLPHIDPALVEDAIANIIKPTAKAMVSEGRPFRGVLFAGLMITKQGVKTIEFNARMGDPETQVVLPRLKTDLVDIILASLNGRLDQLDIEWSDEAAVCVIAASEGYPGPYPKGLPIAGLDAAKAQGALVFHAGTALKDGAIVTNGGRVLGIVGRGRDIAEARARAYEAVSVISFDGMHSRSDIAAKALRG</sequence>
<dbReference type="Gene3D" id="3.30.1490.20">
    <property type="entry name" value="ATP-grasp fold, A domain"/>
    <property type="match status" value="1"/>
</dbReference>
<evidence type="ECO:0000313" key="16">
    <source>
        <dbReference type="Proteomes" id="UP000670947"/>
    </source>
</evidence>
<comment type="pathway">
    <text evidence="3 12">Purine metabolism; IMP biosynthesis via de novo pathway; N(1)-(5-phospho-D-ribosyl)glycinamide from 5-phospho-alpha-D-ribose 1-diphosphate: step 2/2.</text>
</comment>
<evidence type="ECO:0000259" key="14">
    <source>
        <dbReference type="PROSITE" id="PS50975"/>
    </source>
</evidence>
<keyword evidence="16" id="KW-1185">Reference proteome</keyword>
<dbReference type="Pfam" id="PF02843">
    <property type="entry name" value="GARS_C"/>
    <property type="match status" value="1"/>
</dbReference>
<comment type="caution">
    <text evidence="15">The sequence shown here is derived from an EMBL/GenBank/DDBJ whole genome shotgun (WGS) entry which is preliminary data.</text>
</comment>
<evidence type="ECO:0000256" key="10">
    <source>
        <dbReference type="ARBA" id="ARBA00042242"/>
    </source>
</evidence>
<accession>A0ABS3WHZ0</accession>
<name>A0ABS3WHZ0_9BACL</name>
<dbReference type="InterPro" id="IPR011761">
    <property type="entry name" value="ATP-grasp"/>
</dbReference>
<dbReference type="Gene3D" id="3.30.470.20">
    <property type="entry name" value="ATP-grasp fold, B domain"/>
    <property type="match status" value="1"/>
</dbReference>
<dbReference type="Gene3D" id="3.90.600.10">
    <property type="entry name" value="Phosphoribosylglycinamide synthetase, C-terminal domain"/>
    <property type="match status" value="1"/>
</dbReference>
<keyword evidence="7 12" id="KW-0658">Purine biosynthesis</keyword>
<dbReference type="Pfam" id="PF02844">
    <property type="entry name" value="GARS_N"/>
    <property type="match status" value="1"/>
</dbReference>
<gene>
    <name evidence="12 15" type="primary">purD</name>
    <name evidence="15" type="ORF">I8J29_27480</name>
</gene>
<dbReference type="RefSeq" id="WP_208850552.1">
    <property type="nucleotide sequence ID" value="NZ_JAGGDJ010000043.1"/>
</dbReference>
<dbReference type="EC" id="6.3.4.13" evidence="4 12"/>
<dbReference type="SUPFAM" id="SSF51246">
    <property type="entry name" value="Rudiment single hybrid motif"/>
    <property type="match status" value="1"/>
</dbReference>
<comment type="catalytic activity">
    <reaction evidence="12">
        <text>5-phospho-beta-D-ribosylamine + glycine + ATP = N(1)-(5-phospho-beta-D-ribosyl)glycinamide + ADP + phosphate + H(+)</text>
        <dbReference type="Rhea" id="RHEA:17453"/>
        <dbReference type="ChEBI" id="CHEBI:15378"/>
        <dbReference type="ChEBI" id="CHEBI:30616"/>
        <dbReference type="ChEBI" id="CHEBI:43474"/>
        <dbReference type="ChEBI" id="CHEBI:57305"/>
        <dbReference type="ChEBI" id="CHEBI:58681"/>
        <dbReference type="ChEBI" id="CHEBI:143788"/>
        <dbReference type="ChEBI" id="CHEBI:456216"/>
        <dbReference type="EC" id="6.3.4.13"/>
    </reaction>
</comment>
<evidence type="ECO:0000256" key="1">
    <source>
        <dbReference type="ARBA" id="ARBA00001936"/>
    </source>
</evidence>
<evidence type="ECO:0000256" key="6">
    <source>
        <dbReference type="ARBA" id="ARBA00022741"/>
    </source>
</evidence>
<comment type="cofactor">
    <cofactor evidence="2">
        <name>Mg(2+)</name>
        <dbReference type="ChEBI" id="CHEBI:18420"/>
    </cofactor>
</comment>
<evidence type="ECO:0000256" key="12">
    <source>
        <dbReference type="HAMAP-Rule" id="MF_00138"/>
    </source>
</evidence>
<protein>
    <recommendedName>
        <fullName evidence="4 12">Phosphoribosylamine--glycine ligase</fullName>
        <ecNumber evidence="4 12">6.3.4.13</ecNumber>
    </recommendedName>
    <alternativeName>
        <fullName evidence="12">GARS</fullName>
    </alternativeName>
    <alternativeName>
        <fullName evidence="10 12">Glycinamide ribonucleotide synthetase</fullName>
    </alternativeName>
    <alternativeName>
        <fullName evidence="11 12">Phosphoribosylglycinamide synthetase</fullName>
    </alternativeName>
</protein>
<dbReference type="GO" id="GO:0004637">
    <property type="term" value="F:phosphoribosylamine-glycine ligase activity"/>
    <property type="evidence" value="ECO:0007669"/>
    <property type="project" value="UniProtKB-EC"/>
</dbReference>
<dbReference type="InterPro" id="IPR020561">
    <property type="entry name" value="PRibGlycinamid_synth_ATP-grasp"/>
</dbReference>
<proteinExistence type="inferred from homology"/>
<dbReference type="EMBL" id="JAGGDJ010000043">
    <property type="protein sequence ID" value="MBO7747939.1"/>
    <property type="molecule type" value="Genomic_DNA"/>
</dbReference>
<keyword evidence="6 13" id="KW-0547">Nucleotide-binding</keyword>
<organism evidence="15 16">
    <name type="scientific">Paenibacillus artemisiicola</name>
    <dbReference type="NCBI Taxonomy" id="1172618"/>
    <lineage>
        <taxon>Bacteria</taxon>
        <taxon>Bacillati</taxon>
        <taxon>Bacillota</taxon>
        <taxon>Bacilli</taxon>
        <taxon>Bacillales</taxon>
        <taxon>Paenibacillaceae</taxon>
        <taxon>Paenibacillus</taxon>
    </lineage>
</organism>
<dbReference type="HAMAP" id="MF_00138">
    <property type="entry name" value="GARS"/>
    <property type="match status" value="1"/>
</dbReference>
<dbReference type="Gene3D" id="3.40.50.20">
    <property type="match status" value="1"/>
</dbReference>
<dbReference type="SMART" id="SM01209">
    <property type="entry name" value="GARS_A"/>
    <property type="match status" value="1"/>
</dbReference>
<keyword evidence="8 13" id="KW-0067">ATP-binding</keyword>
<dbReference type="SMART" id="SM01210">
    <property type="entry name" value="GARS_C"/>
    <property type="match status" value="1"/>
</dbReference>
<dbReference type="PANTHER" id="PTHR43472:SF1">
    <property type="entry name" value="PHOSPHORIBOSYLAMINE--GLYCINE LIGASE, CHLOROPLASTIC"/>
    <property type="match status" value="1"/>
</dbReference>
<dbReference type="InterPro" id="IPR016185">
    <property type="entry name" value="PreATP-grasp_dom_sf"/>
</dbReference>
<evidence type="ECO:0000256" key="3">
    <source>
        <dbReference type="ARBA" id="ARBA00005174"/>
    </source>
</evidence>
<evidence type="ECO:0000256" key="2">
    <source>
        <dbReference type="ARBA" id="ARBA00001946"/>
    </source>
</evidence>
<evidence type="ECO:0000313" key="15">
    <source>
        <dbReference type="EMBL" id="MBO7747939.1"/>
    </source>
</evidence>
<reference evidence="15 16" key="1">
    <citation type="submission" date="2021-03" db="EMBL/GenBank/DDBJ databases">
        <title>Paenibacillus artemisicola MWE-103 whole genome sequence.</title>
        <authorList>
            <person name="Ham Y.J."/>
        </authorList>
    </citation>
    <scope>NUCLEOTIDE SEQUENCE [LARGE SCALE GENOMIC DNA]</scope>
    <source>
        <strain evidence="15 16">MWE-103</strain>
    </source>
</reference>
<evidence type="ECO:0000256" key="8">
    <source>
        <dbReference type="ARBA" id="ARBA00022840"/>
    </source>
</evidence>
<evidence type="ECO:0000256" key="11">
    <source>
        <dbReference type="ARBA" id="ARBA00042864"/>
    </source>
</evidence>
<evidence type="ECO:0000256" key="9">
    <source>
        <dbReference type="ARBA" id="ARBA00038345"/>
    </source>
</evidence>
<dbReference type="InterPro" id="IPR000115">
    <property type="entry name" value="PRibGlycinamide_synth"/>
</dbReference>